<dbReference type="OrthoDB" id="1729737at2759"/>
<organism evidence="6">
    <name type="scientific">Notodromas monacha</name>
    <dbReference type="NCBI Taxonomy" id="399045"/>
    <lineage>
        <taxon>Eukaryota</taxon>
        <taxon>Metazoa</taxon>
        <taxon>Ecdysozoa</taxon>
        <taxon>Arthropoda</taxon>
        <taxon>Crustacea</taxon>
        <taxon>Oligostraca</taxon>
        <taxon>Ostracoda</taxon>
        <taxon>Podocopa</taxon>
        <taxon>Podocopida</taxon>
        <taxon>Cypridocopina</taxon>
        <taxon>Cypridoidea</taxon>
        <taxon>Cyprididae</taxon>
        <taxon>Notodromas</taxon>
    </lineage>
</organism>
<dbReference type="InterPro" id="IPR002035">
    <property type="entry name" value="VWF_A"/>
</dbReference>
<dbReference type="InterPro" id="IPR036465">
    <property type="entry name" value="vWFA_dom_sf"/>
</dbReference>
<accession>A0A7R9BJ16</accession>
<keyword evidence="1 2" id="KW-0193">Cuticle</keyword>
<sequence>MFANKFPRYPNCPCGLVVIVKKDETEIVKPVPLKSTKVDFTILDCYAEVRVTQVYCNAEAVPIEAEYLFPLDDKAAVFEFEADIDGRKVHGQVKEREQANADYQHAIQQGFTAALLEKKKPDIFKAKIGNLGPGVKAIVTISYLAELLVDGENQRFILPTTIAPRYVPRSSSDKADELEIGAIEFTKYSPCQLLIRGKVLARTEIVEIVSPTHKLDVTKGVAGSHSATLELSGLTTDMDRDLIVLVKVAEPHQPRVFVEVDDANNSVAAMVTLVPSFKLKDEKAEIVFIIDRSGSMLGEKVEMAKNALKLFLKSLPTDCYFNIVGFGSAYAALFTEGSAKYDGESLQAAMHYADTLHANMGGTEILQPLQFVYEQAVKDGYKRQVIVLTDGEVSNVEAVLKLAQKNNKKSRTFSLGIGSDVSHGLVRGIARHGLGTSAFCSLDERLETKVQQQLANCFQPALENVRISWGKLCSNEKVPATETEEKRTLLGFGKPKKDKGDSEDGVVDEVSSFVAAPWIVPQIFDGSRFTQLCMFPKSLLGEKQDFSSVLGPVVIHADAPDGPLTVELPVDGEGVTKGNTIHRLAVKMRIQDLEEGTSELHENLDEMQDWERRQAVEKKVKEALVSLSTKYGILSRETAFIAVDSTKSSTTDGAITMETRKVPSQMPYGYGGGGMIGGAIPQYAMFCANSMPMCAPPPPVGGMMLKRVARCAKSTDVLARGSVMAFESGPLPCSGPPPFPLGAPFAGVRYDSVVPQQFEDESLGFGGVPSQPEGIQKPGVPLVWDDESKLRALVDLQLFDGCFDVTEKLAEVLKTDEANIRKGASDNKLDADVIIWATALAVAFMQLELIELQDDWQLMFNKAKQGIQLRLEAAKASITLEDVLKLAAEIKKKNKYLRIKEESDDALPMTRHTDRHDKDTRTCEPQRMEESIAQELGAADEIKVAHSPPRGPGPHSPSQKLSIPLFLLVASAAAQQSASAGDEPQQPGTIRRGKVRRVKKLRQQQSGNDFRSSPQQQQQQQQKQFIAPASLGQLPTLPPITGAGNPNNFLPPQQQVSSSSDVGNSAGPNAVFAPEQKFDKGASAPTRGPPVPIYNQNFKIDDVGNYQFNFETGDQVQRVESGQQVTRGEGKFQAIEGSYSYTGSDGKQYTVRYTADENGFRPVGDHIPRLPRCTTSYTAN</sequence>
<dbReference type="PROSITE" id="PS51155">
    <property type="entry name" value="CHIT_BIND_RR_2"/>
    <property type="match status" value="1"/>
</dbReference>
<feature type="domain" description="VWFA" evidence="4">
    <location>
        <begin position="285"/>
        <end position="454"/>
    </location>
</feature>
<dbReference type="GO" id="GO:0032991">
    <property type="term" value="C:protein-containing complex"/>
    <property type="evidence" value="ECO:0007669"/>
    <property type="project" value="UniProtKB-ARBA"/>
</dbReference>
<dbReference type="Pfam" id="PF13768">
    <property type="entry name" value="VWA_3"/>
    <property type="match status" value="1"/>
</dbReference>
<evidence type="ECO:0000256" key="1">
    <source>
        <dbReference type="ARBA" id="ARBA00022460"/>
    </source>
</evidence>
<dbReference type="SMART" id="SM00327">
    <property type="entry name" value="VWA"/>
    <property type="match status" value="1"/>
</dbReference>
<evidence type="ECO:0000259" key="4">
    <source>
        <dbReference type="PROSITE" id="PS50234"/>
    </source>
</evidence>
<name>A0A7R9BJ16_9CRUS</name>
<evidence type="ECO:0000313" key="7">
    <source>
        <dbReference type="Proteomes" id="UP000678499"/>
    </source>
</evidence>
<dbReference type="Pfam" id="PF08487">
    <property type="entry name" value="VIT"/>
    <property type="match status" value="1"/>
</dbReference>
<feature type="region of interest" description="Disordered" evidence="3">
    <location>
        <begin position="976"/>
        <end position="1072"/>
    </location>
</feature>
<feature type="compositionally biased region" description="Basic residues" evidence="3">
    <location>
        <begin position="991"/>
        <end position="1002"/>
    </location>
</feature>
<dbReference type="PROSITE" id="PS51468">
    <property type="entry name" value="VIT"/>
    <property type="match status" value="1"/>
</dbReference>
<dbReference type="EMBL" id="CAJPEX010000593">
    <property type="protein sequence ID" value="CAG0916445.1"/>
    <property type="molecule type" value="Genomic_DNA"/>
</dbReference>
<proteinExistence type="predicted"/>
<gene>
    <name evidence="6" type="ORF">NMOB1V02_LOCUS4062</name>
</gene>
<feature type="compositionally biased region" description="Low complexity" evidence="3">
    <location>
        <begin position="1015"/>
        <end position="1024"/>
    </location>
</feature>
<keyword evidence="7" id="KW-1185">Reference proteome</keyword>
<dbReference type="SMART" id="SM00609">
    <property type="entry name" value="VIT"/>
    <property type="match status" value="1"/>
</dbReference>
<dbReference type="PRINTS" id="PR00947">
    <property type="entry name" value="CUTICLE"/>
</dbReference>
<evidence type="ECO:0000256" key="3">
    <source>
        <dbReference type="SAM" id="MobiDB-lite"/>
    </source>
</evidence>
<dbReference type="PANTHER" id="PTHR45737:SF6">
    <property type="entry name" value="VON WILLEBRAND FACTOR A DOMAIN-CONTAINING PROTEIN 5A"/>
    <property type="match status" value="1"/>
</dbReference>
<dbReference type="InterPro" id="IPR013694">
    <property type="entry name" value="VIT"/>
</dbReference>
<reference evidence="6" key="1">
    <citation type="submission" date="2020-11" db="EMBL/GenBank/DDBJ databases">
        <authorList>
            <person name="Tran Van P."/>
        </authorList>
    </citation>
    <scope>NUCLEOTIDE SEQUENCE</scope>
</reference>
<feature type="domain" description="VIT" evidence="5">
    <location>
        <begin position="17"/>
        <end position="145"/>
    </location>
</feature>
<dbReference type="Proteomes" id="UP000678499">
    <property type="component" value="Unassembled WGS sequence"/>
</dbReference>
<dbReference type="PROSITE" id="PS50234">
    <property type="entry name" value="VWFA"/>
    <property type="match status" value="1"/>
</dbReference>
<dbReference type="InterPro" id="IPR031311">
    <property type="entry name" value="CHIT_BIND_RR_consensus"/>
</dbReference>
<dbReference type="InterPro" id="IPR000618">
    <property type="entry name" value="Insect_cuticle"/>
</dbReference>
<evidence type="ECO:0000313" key="6">
    <source>
        <dbReference type="EMBL" id="CAD7276293.1"/>
    </source>
</evidence>
<evidence type="ECO:0000259" key="5">
    <source>
        <dbReference type="PROSITE" id="PS51468"/>
    </source>
</evidence>
<dbReference type="EMBL" id="OA882630">
    <property type="protein sequence ID" value="CAD7276293.1"/>
    <property type="molecule type" value="Genomic_DNA"/>
</dbReference>
<dbReference type="PANTHER" id="PTHR45737">
    <property type="entry name" value="VON WILLEBRAND FACTOR A DOMAIN-CONTAINING PROTEIN 5A"/>
    <property type="match status" value="1"/>
</dbReference>
<dbReference type="PROSITE" id="PS00233">
    <property type="entry name" value="CHIT_BIND_RR_1"/>
    <property type="match status" value="1"/>
</dbReference>
<dbReference type="Gene3D" id="3.40.50.410">
    <property type="entry name" value="von Willebrand factor, type A domain"/>
    <property type="match status" value="1"/>
</dbReference>
<protein>
    <submittedName>
        <fullName evidence="6">Uncharacterized protein</fullName>
    </submittedName>
</protein>
<dbReference type="Pfam" id="PF00379">
    <property type="entry name" value="Chitin_bind_4"/>
    <property type="match status" value="1"/>
</dbReference>
<evidence type="ECO:0000256" key="2">
    <source>
        <dbReference type="PROSITE-ProRule" id="PRU00497"/>
    </source>
</evidence>
<dbReference type="GO" id="GO:0042302">
    <property type="term" value="F:structural constituent of cuticle"/>
    <property type="evidence" value="ECO:0007669"/>
    <property type="project" value="UniProtKB-UniRule"/>
</dbReference>
<dbReference type="SUPFAM" id="SSF53300">
    <property type="entry name" value="vWA-like"/>
    <property type="match status" value="1"/>
</dbReference>
<dbReference type="AlphaFoldDB" id="A0A7R9BJ16"/>